<comment type="caution">
    <text evidence="2">The sequence shown here is derived from an EMBL/GenBank/DDBJ whole genome shotgun (WGS) entry which is preliminary data.</text>
</comment>
<evidence type="ECO:0000313" key="2">
    <source>
        <dbReference type="EMBL" id="MBW4466928.1"/>
    </source>
</evidence>
<evidence type="ECO:0000313" key="3">
    <source>
        <dbReference type="Proteomes" id="UP000707356"/>
    </source>
</evidence>
<protein>
    <submittedName>
        <fullName evidence="2">Uncharacterized protein</fullName>
    </submittedName>
</protein>
<keyword evidence="1" id="KW-0732">Signal</keyword>
<feature type="chain" id="PRO_5036752510" evidence="1">
    <location>
        <begin position="28"/>
        <end position="110"/>
    </location>
</feature>
<reference evidence="2" key="2">
    <citation type="journal article" date="2022" name="Microbiol. Resour. Announc.">
        <title>Metagenome Sequencing to Explore Phylogenomics of Terrestrial Cyanobacteria.</title>
        <authorList>
            <person name="Ward R.D."/>
            <person name="Stajich J.E."/>
            <person name="Johansen J.R."/>
            <person name="Huntemann M."/>
            <person name="Clum A."/>
            <person name="Foster B."/>
            <person name="Foster B."/>
            <person name="Roux S."/>
            <person name="Palaniappan K."/>
            <person name="Varghese N."/>
            <person name="Mukherjee S."/>
            <person name="Reddy T.B.K."/>
            <person name="Daum C."/>
            <person name="Copeland A."/>
            <person name="Chen I.A."/>
            <person name="Ivanova N.N."/>
            <person name="Kyrpides N.C."/>
            <person name="Shapiro N."/>
            <person name="Eloe-Fadrosh E.A."/>
            <person name="Pietrasiak N."/>
        </authorList>
    </citation>
    <scope>NUCLEOTIDE SEQUENCE</scope>
    <source>
        <strain evidence="2">GSE-TBD4-15B</strain>
    </source>
</reference>
<reference evidence="2" key="1">
    <citation type="submission" date="2021-05" db="EMBL/GenBank/DDBJ databases">
        <authorList>
            <person name="Pietrasiak N."/>
            <person name="Ward R."/>
            <person name="Stajich J.E."/>
            <person name="Kurbessoian T."/>
        </authorList>
    </citation>
    <scope>NUCLEOTIDE SEQUENCE</scope>
    <source>
        <strain evidence="2">GSE-TBD4-15B</strain>
    </source>
</reference>
<evidence type="ECO:0000256" key="1">
    <source>
        <dbReference type="SAM" id="SignalP"/>
    </source>
</evidence>
<name>A0A951PCK1_9CYAN</name>
<proteinExistence type="predicted"/>
<sequence>MPRHLSVILTGALLLGTAGVVAPLASAHVPVTLAQAEDEGISAGEMITVEDGDPDFVEDAEYEVMEDTEGVLFVEGEDGSTWEIISVSEDGDDIELEYDGRIVSGDDVDS</sequence>
<dbReference type="EMBL" id="JAHHHV010000072">
    <property type="protein sequence ID" value="MBW4466928.1"/>
    <property type="molecule type" value="Genomic_DNA"/>
</dbReference>
<organism evidence="2 3">
    <name type="scientific">Pegethrix bostrychoides GSE-TBD4-15B</name>
    <dbReference type="NCBI Taxonomy" id="2839662"/>
    <lineage>
        <taxon>Bacteria</taxon>
        <taxon>Bacillati</taxon>
        <taxon>Cyanobacteriota</taxon>
        <taxon>Cyanophyceae</taxon>
        <taxon>Oculatellales</taxon>
        <taxon>Oculatellaceae</taxon>
        <taxon>Pegethrix</taxon>
    </lineage>
</organism>
<dbReference type="AlphaFoldDB" id="A0A951PCK1"/>
<gene>
    <name evidence="2" type="ORF">KME07_16000</name>
</gene>
<feature type="signal peptide" evidence="1">
    <location>
        <begin position="1"/>
        <end position="27"/>
    </location>
</feature>
<dbReference type="Proteomes" id="UP000707356">
    <property type="component" value="Unassembled WGS sequence"/>
</dbReference>
<accession>A0A951PCK1</accession>